<protein>
    <submittedName>
        <fullName evidence="1">Uncharacterized protein</fullName>
    </submittedName>
</protein>
<reference evidence="1 2" key="1">
    <citation type="submission" date="2021-04" db="EMBL/GenBank/DDBJ databases">
        <authorList>
            <person name="Pira H."/>
            <person name="Risdian C."/>
            <person name="Wink J."/>
        </authorList>
    </citation>
    <scope>NUCLEOTIDE SEQUENCE [LARGE SCALE GENOMIC DNA]</scope>
    <source>
        <strain evidence="1 2">WH53</strain>
    </source>
</reference>
<name>A0ABS5ZEK1_9GAMM</name>
<dbReference type="Proteomes" id="UP000690515">
    <property type="component" value="Unassembled WGS sequence"/>
</dbReference>
<evidence type="ECO:0000313" key="1">
    <source>
        <dbReference type="EMBL" id="MBU2712415.1"/>
    </source>
</evidence>
<sequence length="140" mass="15892">MAMRIKGSVGNTPIDLTITCDEDLLNMASELLDFCNRQNKTTTTCESELHNTVPTSTHSKTASRETPLLKRALDYIEKEKQVTNYQLVDFLSGLEGNEQSVKQTIMRLKHHSNVRLTTESATHARTDHLVFHWDNTTTET</sequence>
<gene>
    <name evidence="1" type="ORF">KCG35_15215</name>
</gene>
<dbReference type="EMBL" id="JAGSOY010000037">
    <property type="protein sequence ID" value="MBU2712415.1"/>
    <property type="molecule type" value="Genomic_DNA"/>
</dbReference>
<keyword evidence="2" id="KW-1185">Reference proteome</keyword>
<accession>A0ABS5ZEK1</accession>
<organism evidence="1 2">
    <name type="scientific">Zooshikella harenae</name>
    <dbReference type="NCBI Taxonomy" id="2827238"/>
    <lineage>
        <taxon>Bacteria</taxon>
        <taxon>Pseudomonadati</taxon>
        <taxon>Pseudomonadota</taxon>
        <taxon>Gammaproteobacteria</taxon>
        <taxon>Oceanospirillales</taxon>
        <taxon>Zooshikellaceae</taxon>
        <taxon>Zooshikella</taxon>
    </lineage>
</organism>
<dbReference type="RefSeq" id="WP_215820643.1">
    <property type="nucleotide sequence ID" value="NZ_JAGSOY010000037.1"/>
</dbReference>
<evidence type="ECO:0000313" key="2">
    <source>
        <dbReference type="Proteomes" id="UP000690515"/>
    </source>
</evidence>
<proteinExistence type="predicted"/>
<comment type="caution">
    <text evidence="1">The sequence shown here is derived from an EMBL/GenBank/DDBJ whole genome shotgun (WGS) entry which is preliminary data.</text>
</comment>